<evidence type="ECO:0000259" key="8">
    <source>
        <dbReference type="PROSITE" id="PS50071"/>
    </source>
</evidence>
<evidence type="ECO:0000256" key="1">
    <source>
        <dbReference type="ARBA" id="ARBA00004123"/>
    </source>
</evidence>
<dbReference type="Gene3D" id="1.10.10.60">
    <property type="entry name" value="Homeodomain-like"/>
    <property type="match status" value="1"/>
</dbReference>
<dbReference type="KEGG" id="fas:105267158"/>
<keyword evidence="4 5" id="KW-0539">Nucleus</keyword>
<dbReference type="InterPro" id="IPR009057">
    <property type="entry name" value="Homeodomain-like_sf"/>
</dbReference>
<evidence type="ECO:0000256" key="2">
    <source>
        <dbReference type="ARBA" id="ARBA00023125"/>
    </source>
</evidence>
<evidence type="ECO:0000256" key="5">
    <source>
        <dbReference type="PROSITE-ProRule" id="PRU00108"/>
    </source>
</evidence>
<dbReference type="PANTHER" id="PTHR24329:SF543">
    <property type="entry name" value="FI01017P-RELATED"/>
    <property type="match status" value="1"/>
</dbReference>
<feature type="region of interest" description="Disordered" evidence="7">
    <location>
        <begin position="165"/>
        <end position="187"/>
    </location>
</feature>
<dbReference type="InterPro" id="IPR017970">
    <property type="entry name" value="Homeobox_CS"/>
</dbReference>
<reference evidence="9" key="1">
    <citation type="submission" date="2015-01" db="EMBL/GenBank/DDBJ databases">
        <title>Transcriptome Assembly of Fopius arisanus.</title>
        <authorList>
            <person name="Geib S."/>
        </authorList>
    </citation>
    <scope>NUCLEOTIDE SEQUENCE</scope>
</reference>
<dbReference type="GO" id="GO:0000981">
    <property type="term" value="F:DNA-binding transcription factor activity, RNA polymerase II-specific"/>
    <property type="evidence" value="ECO:0007669"/>
    <property type="project" value="InterPro"/>
</dbReference>
<keyword evidence="3 5" id="KW-0371">Homeobox</keyword>
<dbReference type="PROSITE" id="PS00027">
    <property type="entry name" value="HOMEOBOX_1"/>
    <property type="match status" value="1"/>
</dbReference>
<keyword evidence="2 5" id="KW-0238">DNA-binding</keyword>
<feature type="DNA-binding region" description="Homeobox" evidence="5">
    <location>
        <begin position="185"/>
        <end position="244"/>
    </location>
</feature>
<dbReference type="PROSITE" id="PS50071">
    <property type="entry name" value="HOMEOBOX_2"/>
    <property type="match status" value="1"/>
</dbReference>
<sequence>MNLVDYSGQSLLLDYPRDYLTEEFLGNFNEFTMDGTPFDDPIFSDFGGRSGSGVHSIQVMLGLHGAHHASDLIPPGGHLHKLDAAEESPPHHQGHHLQGQGQQSKELKELELAGMYAPLAQGDVTISTTSSITPTSTALHQTIQIGGGIKRKGDDNINSIVQVANETQPTKKDSKKKSNNDGIKKKKTRTTFTAYQLEELERAFERAPYPDVFAREELALKLQLSESRVQVWFQNRRAKWRKREPPRKTAGYMTTGGGSGGLSGSFTSLNNSLNPFASSTSVATATPPDAWAYSPAYDLAPHMNLLSPSSSPYSGSFAGPSNNGSAYSYATMLPQHDATLFTTPSGNSMRVHQDYMTAANNSPPPSTLTRADYQSMVSAHSPQHSNHLSAPGSNSLSEDEHQNKLDYVAGLSPNDKYHHDQDYSHQPENTHIKQEYGMHSPPSSARNIKNEVMVKSEGSAQNYVQLPPFLN</sequence>
<reference evidence="11" key="2">
    <citation type="submission" date="2025-04" db="UniProtKB">
        <authorList>
            <consortium name="RefSeq"/>
        </authorList>
    </citation>
    <scope>IDENTIFICATION</scope>
    <source>
        <strain evidence="11">USDA-PBARC FA_bdor</strain>
        <tissue evidence="11">Whole organism</tissue>
    </source>
</reference>
<comment type="subcellular location">
    <subcellularLocation>
        <location evidence="1 5 6">Nucleus</location>
    </subcellularLocation>
</comment>
<feature type="compositionally biased region" description="Basic and acidic residues" evidence="7">
    <location>
        <begin position="80"/>
        <end position="90"/>
    </location>
</feature>
<dbReference type="InterPro" id="IPR050649">
    <property type="entry name" value="Paired_Homeobox_TFs"/>
</dbReference>
<dbReference type="CDD" id="cd00086">
    <property type="entry name" value="homeodomain"/>
    <property type="match status" value="1"/>
</dbReference>
<name>A0A0C9QPG9_9HYME</name>
<proteinExistence type="predicted"/>
<evidence type="ECO:0000256" key="3">
    <source>
        <dbReference type="ARBA" id="ARBA00023155"/>
    </source>
</evidence>
<feature type="compositionally biased region" description="Polar residues" evidence="7">
    <location>
        <begin position="375"/>
        <end position="396"/>
    </location>
</feature>
<dbReference type="RefSeq" id="XP_011304116.1">
    <property type="nucleotide sequence ID" value="XM_011305814.1"/>
</dbReference>
<accession>A0A0C9QPG9</accession>
<evidence type="ECO:0000313" key="10">
    <source>
        <dbReference type="Proteomes" id="UP000694866"/>
    </source>
</evidence>
<evidence type="ECO:0000313" key="11">
    <source>
        <dbReference type="RefSeq" id="XP_011304116.1"/>
    </source>
</evidence>
<dbReference type="PANTHER" id="PTHR24329">
    <property type="entry name" value="HOMEOBOX PROTEIN ARISTALESS"/>
    <property type="match status" value="1"/>
</dbReference>
<dbReference type="GO" id="GO:0005634">
    <property type="term" value="C:nucleus"/>
    <property type="evidence" value="ECO:0007669"/>
    <property type="project" value="UniProtKB-SubCell"/>
</dbReference>
<dbReference type="EMBL" id="GBYB01005509">
    <property type="protein sequence ID" value="JAG75276.1"/>
    <property type="molecule type" value="Transcribed_RNA"/>
</dbReference>
<feature type="region of interest" description="Disordered" evidence="7">
    <location>
        <begin position="80"/>
        <end position="104"/>
    </location>
</feature>
<protein>
    <submittedName>
        <fullName evidence="11">Retinal homeobox protein Rx1 isoform X1</fullName>
    </submittedName>
    <submittedName>
        <fullName evidence="9">Uncx protein</fullName>
    </submittedName>
</protein>
<feature type="region of interest" description="Disordered" evidence="7">
    <location>
        <begin position="375"/>
        <end position="400"/>
    </location>
</feature>
<dbReference type="Proteomes" id="UP000694866">
    <property type="component" value="Unplaced"/>
</dbReference>
<dbReference type="OrthoDB" id="6159439at2759"/>
<dbReference type="InterPro" id="IPR001356">
    <property type="entry name" value="HD"/>
</dbReference>
<dbReference type="AlphaFoldDB" id="A0A0C9QPG9"/>
<organism evidence="9">
    <name type="scientific">Fopius arisanus</name>
    <dbReference type="NCBI Taxonomy" id="64838"/>
    <lineage>
        <taxon>Eukaryota</taxon>
        <taxon>Metazoa</taxon>
        <taxon>Ecdysozoa</taxon>
        <taxon>Arthropoda</taxon>
        <taxon>Hexapoda</taxon>
        <taxon>Insecta</taxon>
        <taxon>Pterygota</taxon>
        <taxon>Neoptera</taxon>
        <taxon>Endopterygota</taxon>
        <taxon>Hymenoptera</taxon>
        <taxon>Apocrita</taxon>
        <taxon>Ichneumonoidea</taxon>
        <taxon>Braconidae</taxon>
        <taxon>Opiinae</taxon>
        <taxon>Fopius</taxon>
    </lineage>
</organism>
<feature type="compositionally biased region" description="Basic and acidic residues" evidence="7">
    <location>
        <begin position="169"/>
        <end position="183"/>
    </location>
</feature>
<accession>A0A9R1T7H8</accession>
<evidence type="ECO:0000256" key="7">
    <source>
        <dbReference type="SAM" id="MobiDB-lite"/>
    </source>
</evidence>
<gene>
    <name evidence="9" type="primary">Uncx</name>
    <name evidence="11" type="synonym">LOC105267158</name>
    <name evidence="9" type="ORF">g.47536</name>
</gene>
<evidence type="ECO:0000256" key="4">
    <source>
        <dbReference type="ARBA" id="ARBA00023242"/>
    </source>
</evidence>
<feature type="domain" description="Homeobox" evidence="8">
    <location>
        <begin position="183"/>
        <end position="243"/>
    </location>
</feature>
<dbReference type="SUPFAM" id="SSF46689">
    <property type="entry name" value="Homeodomain-like"/>
    <property type="match status" value="1"/>
</dbReference>
<dbReference type="FunFam" id="1.10.10.60:FF:000252">
    <property type="entry name" value="Retinal homeobox protein Rx-B"/>
    <property type="match status" value="1"/>
</dbReference>
<dbReference type="SMART" id="SM00389">
    <property type="entry name" value="HOX"/>
    <property type="match status" value="1"/>
</dbReference>
<keyword evidence="10" id="KW-1185">Reference proteome</keyword>
<evidence type="ECO:0000313" key="9">
    <source>
        <dbReference type="EMBL" id="JAG75276.1"/>
    </source>
</evidence>
<evidence type="ECO:0000256" key="6">
    <source>
        <dbReference type="RuleBase" id="RU000682"/>
    </source>
</evidence>
<dbReference type="Pfam" id="PF00046">
    <property type="entry name" value="Homeodomain"/>
    <property type="match status" value="1"/>
</dbReference>
<dbReference type="GO" id="GO:0000977">
    <property type="term" value="F:RNA polymerase II transcription regulatory region sequence-specific DNA binding"/>
    <property type="evidence" value="ECO:0007669"/>
    <property type="project" value="TreeGrafter"/>
</dbReference>